<sequence length="54" mass="6042">MLKNAETPKYPCHNELTATFERARILELLCTDNAMEGFTAEWLLARTSQAGGRA</sequence>
<dbReference type="EMBL" id="FOVP01000048">
    <property type="protein sequence ID" value="SFO42064.1"/>
    <property type="molecule type" value="Genomic_DNA"/>
</dbReference>
<organism evidence="1 2">
    <name type="scientific">Roseovarius lutimaris</name>
    <dbReference type="NCBI Taxonomy" id="1005928"/>
    <lineage>
        <taxon>Bacteria</taxon>
        <taxon>Pseudomonadati</taxon>
        <taxon>Pseudomonadota</taxon>
        <taxon>Alphaproteobacteria</taxon>
        <taxon>Rhodobacterales</taxon>
        <taxon>Roseobacteraceae</taxon>
        <taxon>Roseovarius</taxon>
    </lineage>
</organism>
<reference evidence="2" key="1">
    <citation type="submission" date="2016-10" db="EMBL/GenBank/DDBJ databases">
        <authorList>
            <person name="Varghese N."/>
            <person name="Submissions S."/>
        </authorList>
    </citation>
    <scope>NUCLEOTIDE SEQUENCE [LARGE SCALE GENOMIC DNA]</scope>
    <source>
        <strain evidence="2">DSM 28463</strain>
    </source>
</reference>
<name>A0A1I5H1C2_9RHOB</name>
<dbReference type="AlphaFoldDB" id="A0A1I5H1C2"/>
<protein>
    <submittedName>
        <fullName evidence="1">Uncharacterized protein</fullName>
    </submittedName>
</protein>
<evidence type="ECO:0000313" key="2">
    <source>
        <dbReference type="Proteomes" id="UP000198599"/>
    </source>
</evidence>
<accession>A0A1I5H1C2</accession>
<evidence type="ECO:0000313" key="1">
    <source>
        <dbReference type="EMBL" id="SFO42064.1"/>
    </source>
</evidence>
<dbReference type="Proteomes" id="UP000198599">
    <property type="component" value="Unassembled WGS sequence"/>
</dbReference>
<keyword evidence="2" id="KW-1185">Reference proteome</keyword>
<proteinExistence type="predicted"/>
<gene>
    <name evidence="1" type="ORF">SAMN04487859_14811</name>
</gene>
<dbReference type="STRING" id="1005928.SAMN04487859_14811"/>